<comment type="caution">
    <text evidence="3">The sequence shown here is derived from an EMBL/GenBank/DDBJ whole genome shotgun (WGS) entry which is preliminary data.</text>
</comment>
<dbReference type="EMBL" id="PDJE01000001">
    <property type="protein sequence ID" value="PFG29794.1"/>
    <property type="molecule type" value="Genomic_DNA"/>
</dbReference>
<dbReference type="AlphaFoldDB" id="A0A2A9DT77"/>
<organism evidence="3 4">
    <name type="scientific">Paramicrobacterium agarici</name>
    <dbReference type="NCBI Taxonomy" id="630514"/>
    <lineage>
        <taxon>Bacteria</taxon>
        <taxon>Bacillati</taxon>
        <taxon>Actinomycetota</taxon>
        <taxon>Actinomycetes</taxon>
        <taxon>Micrococcales</taxon>
        <taxon>Microbacteriaceae</taxon>
        <taxon>Paramicrobacterium</taxon>
    </lineage>
</organism>
<name>A0A2A9DT77_9MICO</name>
<evidence type="ECO:0000313" key="4">
    <source>
        <dbReference type="Proteomes" id="UP000221369"/>
    </source>
</evidence>
<keyword evidence="4" id="KW-1185">Reference proteome</keyword>
<accession>A0A2A9DT77</accession>
<dbReference type="PROSITE" id="PS50965">
    <property type="entry name" value="NERD"/>
    <property type="match status" value="1"/>
</dbReference>
<gene>
    <name evidence="3" type="ORF">ATJ78_0709</name>
</gene>
<proteinExistence type="predicted"/>
<evidence type="ECO:0000256" key="1">
    <source>
        <dbReference type="SAM" id="MobiDB-lite"/>
    </source>
</evidence>
<sequence length="275" mass="30114">MTGDSLPSDKQMRLRYAGTCHRCGASLPAGVLAVYERDARRVRCISCSESGRDDENSAGDVDLGTAGASARREYERRQSSREERIRKKYPKLSGVILALSDEPQSTSAWKQGAIGEELLAQRLSTLPESVRTLNDRRIAGTRANIDHIVIAPSGVWVVDAKRYRDRRPELQVTGGILRQRSESLRIGGRDGTRLVEGVTAQVAHVRNALADPQLPVTGALCFLEADWPLLGGSFVVDGVHVLWPRLLVKQIRSGPDRKIDVDAVSARLAKAFPVA</sequence>
<feature type="domain" description="NERD" evidence="2">
    <location>
        <begin position="111"/>
        <end position="209"/>
    </location>
</feature>
<protein>
    <submittedName>
        <fullName evidence="3">Nuclease-like protein</fullName>
    </submittedName>
</protein>
<feature type="compositionally biased region" description="Basic and acidic residues" evidence="1">
    <location>
        <begin position="70"/>
        <end position="84"/>
    </location>
</feature>
<dbReference type="Pfam" id="PF08378">
    <property type="entry name" value="NERD"/>
    <property type="match status" value="1"/>
</dbReference>
<dbReference type="InterPro" id="IPR011528">
    <property type="entry name" value="NERD"/>
</dbReference>
<evidence type="ECO:0000259" key="2">
    <source>
        <dbReference type="PROSITE" id="PS50965"/>
    </source>
</evidence>
<evidence type="ECO:0000313" key="3">
    <source>
        <dbReference type="EMBL" id="PFG29794.1"/>
    </source>
</evidence>
<feature type="region of interest" description="Disordered" evidence="1">
    <location>
        <begin position="50"/>
        <end position="84"/>
    </location>
</feature>
<reference evidence="3 4" key="1">
    <citation type="submission" date="2017-10" db="EMBL/GenBank/DDBJ databases">
        <title>Sequencing the genomes of 1000 actinobacteria strains.</title>
        <authorList>
            <person name="Klenk H.-P."/>
        </authorList>
    </citation>
    <scope>NUCLEOTIDE SEQUENCE [LARGE SCALE GENOMIC DNA]</scope>
    <source>
        <strain evidence="3 4">DSM 21798</strain>
    </source>
</reference>
<dbReference type="Proteomes" id="UP000221369">
    <property type="component" value="Unassembled WGS sequence"/>
</dbReference>
<dbReference type="RefSeq" id="WP_098406330.1">
    <property type="nucleotide sequence ID" value="NZ_PDJE01000001.1"/>
</dbReference>